<protein>
    <submittedName>
        <fullName evidence="1">Putative secreted protein</fullName>
    </submittedName>
</protein>
<dbReference type="Proteomes" id="UP000187464">
    <property type="component" value="Chromosome I"/>
</dbReference>
<dbReference type="PROSITE" id="PS51257">
    <property type="entry name" value="PROKAR_LIPOPROTEIN"/>
    <property type="match status" value="1"/>
</dbReference>
<accession>A0A1R3SS86</accession>
<evidence type="ECO:0000313" key="1">
    <source>
        <dbReference type="EMBL" id="SCD19203.1"/>
    </source>
</evidence>
<sequence length="201" mass="22601">MKKFGFLMLLSVLFLAACDKDDKEPALPGEVKDVKFEDVRSYTDWKYFSFSKGEFVTVTDHQNDLTWDIAFHRGDVRLNGGASGKGKGEAINTQQTNWNAVTEAPASGYIKDQVGKITTAFTGDGITEEDQPFSQTVTTWLTVDTSNPPPKYTVHNWIYVVKAADGNYVKLWLYDNKDEKNTAGYVSFRYQYNAGGSTRFN</sequence>
<dbReference type="STRING" id="1642647.PSM36_0369"/>
<dbReference type="CDD" id="cd12105">
    <property type="entry name" value="HmuY"/>
    <property type="match status" value="1"/>
</dbReference>
<dbReference type="KEGG" id="psac:PSM36_0369"/>
<dbReference type="AlphaFoldDB" id="A0A1R3SS86"/>
<dbReference type="RefSeq" id="WP_083710884.1">
    <property type="nucleotide sequence ID" value="NZ_LT605205.1"/>
</dbReference>
<reference evidence="1 2" key="1">
    <citation type="submission" date="2016-08" db="EMBL/GenBank/DDBJ databases">
        <authorList>
            <person name="Seilhamer J.J."/>
        </authorList>
    </citation>
    <scope>NUCLEOTIDE SEQUENCE [LARGE SCALE GENOMIC DNA]</scope>
    <source>
        <strain evidence="1">M3/6</strain>
    </source>
</reference>
<evidence type="ECO:0000313" key="2">
    <source>
        <dbReference type="Proteomes" id="UP000187464"/>
    </source>
</evidence>
<organism evidence="1 2">
    <name type="scientific">Proteiniphilum saccharofermentans</name>
    <dbReference type="NCBI Taxonomy" id="1642647"/>
    <lineage>
        <taxon>Bacteria</taxon>
        <taxon>Pseudomonadati</taxon>
        <taxon>Bacteroidota</taxon>
        <taxon>Bacteroidia</taxon>
        <taxon>Bacteroidales</taxon>
        <taxon>Dysgonomonadaceae</taxon>
        <taxon>Proteiniphilum</taxon>
    </lineage>
</organism>
<dbReference type="EMBL" id="LT605205">
    <property type="protein sequence ID" value="SCD19203.1"/>
    <property type="molecule type" value="Genomic_DNA"/>
</dbReference>
<dbReference type="Pfam" id="PF14064">
    <property type="entry name" value="HmuY"/>
    <property type="match status" value="1"/>
</dbReference>
<keyword evidence="2" id="KW-1185">Reference proteome</keyword>
<dbReference type="InterPro" id="IPR025921">
    <property type="entry name" value="HmuY"/>
</dbReference>
<name>A0A1R3SS86_9BACT</name>
<gene>
    <name evidence="1" type="ORF">PSM36_0369</name>
</gene>
<proteinExistence type="predicted"/>